<comment type="similarity">
    <text evidence="7">Belongs to the class I-like SAM-binding methyltransferase superfamily. TrmB family.</text>
</comment>
<feature type="binding site" evidence="7">
    <location>
        <position position="121"/>
    </location>
    <ligand>
        <name>S-adenosyl-L-methionine</name>
        <dbReference type="ChEBI" id="CHEBI:59789"/>
    </ligand>
</feature>
<sequence length="243" mass="28011">MKNNILIPEYNNSGVFIRKTRSFVCRKGRITMSQLNAIQKYWRLIGIDFQLIPLDFSSIFNSSGSVVLEIGFGSGRSLVQSAINCPNKNFLGIEVYKSGIGSCLNLAYLSKIKNLKIIYHDATEVINTMIVNNTLSQVQILFPDPWNKKRHNKRRILQNNFLTILSKKLIVNGILHIVTDSKEYAIYIINMIKNINNYKNLSKTNDFVQSPSNYVITDFEKKAYLRGDRVFHLMFQIKKNYLS</sequence>
<feature type="region of interest" description="Interaction with RNA" evidence="7">
    <location>
        <begin position="150"/>
        <end position="155"/>
    </location>
</feature>
<dbReference type="PANTHER" id="PTHR23417:SF14">
    <property type="entry name" value="PENTACOTRIPEPTIDE-REPEAT REGION OF PRORP DOMAIN-CONTAINING PROTEIN"/>
    <property type="match status" value="1"/>
</dbReference>
<organism evidence="8 9">
    <name type="scientific">Buchnera aphidicola subsp. Diuraphis noxia</name>
    <dbReference type="NCBI Taxonomy" id="118101"/>
    <lineage>
        <taxon>Bacteria</taxon>
        <taxon>Pseudomonadati</taxon>
        <taxon>Pseudomonadota</taxon>
        <taxon>Gammaproteobacteria</taxon>
        <taxon>Enterobacterales</taxon>
        <taxon>Erwiniaceae</taxon>
        <taxon>Buchnera</taxon>
    </lineage>
</organism>
<feature type="binding site" evidence="7">
    <location>
        <position position="144"/>
    </location>
    <ligand>
        <name>S-adenosyl-L-methionine</name>
        <dbReference type="ChEBI" id="CHEBI:59789"/>
    </ligand>
</feature>
<feature type="binding site" evidence="7">
    <location>
        <position position="69"/>
    </location>
    <ligand>
        <name>S-adenosyl-L-methionine</name>
        <dbReference type="ChEBI" id="CHEBI:59789"/>
    </ligand>
</feature>
<feature type="binding site" evidence="7">
    <location>
        <position position="94"/>
    </location>
    <ligand>
        <name>S-adenosyl-L-methionine</name>
        <dbReference type="ChEBI" id="CHEBI:59789"/>
    </ligand>
</feature>
<reference evidence="8 9" key="1">
    <citation type="submission" date="2015-11" db="EMBL/GenBank/DDBJ databases">
        <title>The complete genome of Buchnera aphidicola from Diuraphis noxia biotype SAM.</title>
        <authorList>
            <person name="Burger N.F.V."/>
            <person name="Oberholster A.-M."/>
        </authorList>
    </citation>
    <scope>NUCLEOTIDE SEQUENCE [LARGE SCALE GENOMIC DNA]</scope>
    <source>
        <strain evidence="8">SAM</strain>
    </source>
</reference>
<dbReference type="OrthoDB" id="9802090at2"/>
<dbReference type="RefSeq" id="WP_075433626.1">
    <property type="nucleotide sequence ID" value="NZ_CP013259.1"/>
</dbReference>
<name>A0A1B2H9A3_BUCDN</name>
<dbReference type="SUPFAM" id="SSF53335">
    <property type="entry name" value="S-adenosyl-L-methionine-dependent methyltransferases"/>
    <property type="match status" value="1"/>
</dbReference>
<comment type="function">
    <text evidence="2 7">Catalyzes the formation of N(7)-methylguanine at position 46 (m7G46) in tRNA.</text>
</comment>
<gene>
    <name evidence="7 8" type="primary">trmB</name>
    <name evidence="8" type="ORF">ATN01_02740</name>
</gene>
<evidence type="ECO:0000256" key="2">
    <source>
        <dbReference type="ARBA" id="ARBA00003015"/>
    </source>
</evidence>
<keyword evidence="3 7" id="KW-0489">Methyltransferase</keyword>
<keyword evidence="5 7" id="KW-0949">S-adenosyl-L-methionine</keyword>
<dbReference type="Proteomes" id="UP000093070">
    <property type="component" value="Chromosome"/>
</dbReference>
<comment type="catalytic activity">
    <reaction evidence="1 7">
        <text>guanosine(46) in tRNA + S-adenosyl-L-methionine = N(7)-methylguanosine(46) in tRNA + S-adenosyl-L-homocysteine</text>
        <dbReference type="Rhea" id="RHEA:42708"/>
        <dbReference type="Rhea" id="RHEA-COMP:10188"/>
        <dbReference type="Rhea" id="RHEA-COMP:10189"/>
        <dbReference type="ChEBI" id="CHEBI:57856"/>
        <dbReference type="ChEBI" id="CHEBI:59789"/>
        <dbReference type="ChEBI" id="CHEBI:74269"/>
        <dbReference type="ChEBI" id="CHEBI:74480"/>
        <dbReference type="EC" id="2.1.1.33"/>
    </reaction>
</comment>
<dbReference type="PANTHER" id="PTHR23417">
    <property type="entry name" value="3-DEOXY-D-MANNO-OCTULOSONIC-ACID TRANSFERASE/TRNA GUANINE-N 7 - -METHYLTRANSFERASE"/>
    <property type="match status" value="1"/>
</dbReference>
<feature type="binding site" evidence="7">
    <location>
        <position position="148"/>
    </location>
    <ligand>
        <name>substrate</name>
    </ligand>
</feature>
<dbReference type="HAMAP" id="MF_01057">
    <property type="entry name" value="tRNA_methyltr_TrmB"/>
    <property type="match status" value="1"/>
</dbReference>
<evidence type="ECO:0000313" key="9">
    <source>
        <dbReference type="Proteomes" id="UP000093070"/>
    </source>
</evidence>
<dbReference type="EC" id="2.1.1.33" evidence="7"/>
<dbReference type="NCBIfam" id="TIGR00091">
    <property type="entry name" value="tRNA (guanosine(46)-N7)-methyltransferase TrmB"/>
    <property type="match status" value="1"/>
</dbReference>
<dbReference type="PROSITE" id="PS51625">
    <property type="entry name" value="SAM_MT_TRMB"/>
    <property type="match status" value="1"/>
</dbReference>
<dbReference type="STRING" id="118101.ATN01_02740"/>
<dbReference type="Gene3D" id="3.40.50.150">
    <property type="entry name" value="Vaccinia Virus protein VP39"/>
    <property type="match status" value="1"/>
</dbReference>
<evidence type="ECO:0000256" key="4">
    <source>
        <dbReference type="ARBA" id="ARBA00022679"/>
    </source>
</evidence>
<dbReference type="GO" id="GO:0043527">
    <property type="term" value="C:tRNA methyltransferase complex"/>
    <property type="evidence" value="ECO:0007669"/>
    <property type="project" value="TreeGrafter"/>
</dbReference>
<keyword evidence="6 7" id="KW-0819">tRNA processing</keyword>
<dbReference type="UniPathway" id="UPA00989"/>
<evidence type="ECO:0000313" key="8">
    <source>
        <dbReference type="EMBL" id="ANZ22810.1"/>
    </source>
</evidence>
<feature type="binding site" evidence="7">
    <location>
        <position position="180"/>
    </location>
    <ligand>
        <name>substrate</name>
    </ligand>
</feature>
<evidence type="ECO:0000256" key="5">
    <source>
        <dbReference type="ARBA" id="ARBA00022691"/>
    </source>
</evidence>
<comment type="pathway">
    <text evidence="7">tRNA modification; N(7)-methylguanine-tRNA biosynthesis.</text>
</comment>
<dbReference type="Pfam" id="PF02390">
    <property type="entry name" value="Methyltransf_4"/>
    <property type="match status" value="1"/>
</dbReference>
<dbReference type="InterPro" id="IPR055361">
    <property type="entry name" value="tRNA_methyltr_TrmB_bact"/>
</dbReference>
<dbReference type="AlphaFoldDB" id="A0A1B2H9A3"/>
<comment type="subunit">
    <text evidence="7">Monomer.</text>
</comment>
<accession>A0A1B2H9A3</accession>
<protein>
    <recommendedName>
        <fullName evidence="7">tRNA (guanine-N(7)-)-methyltransferase</fullName>
        <ecNumber evidence="7">2.1.1.33</ecNumber>
    </recommendedName>
    <alternativeName>
        <fullName evidence="7">tRNA (guanine(46)-N(7))-methyltransferase</fullName>
    </alternativeName>
    <alternativeName>
        <fullName evidence="7">tRNA(m7G46)-methyltransferase</fullName>
    </alternativeName>
</protein>
<evidence type="ECO:0000256" key="3">
    <source>
        <dbReference type="ARBA" id="ARBA00022603"/>
    </source>
</evidence>
<feature type="binding site" evidence="7">
    <location>
        <begin position="217"/>
        <end position="220"/>
    </location>
    <ligand>
        <name>substrate</name>
    </ligand>
</feature>
<keyword evidence="4 7" id="KW-0808">Transferase</keyword>
<proteinExistence type="inferred from homology"/>
<dbReference type="InterPro" id="IPR003358">
    <property type="entry name" value="tRNA_(Gua-N-7)_MeTrfase_Trmb"/>
</dbReference>
<evidence type="ECO:0000256" key="7">
    <source>
        <dbReference type="HAMAP-Rule" id="MF_01057"/>
    </source>
</evidence>
<dbReference type="PATRIC" id="fig|118101.4.peg.546"/>
<dbReference type="EMBL" id="CP013259">
    <property type="protein sequence ID" value="ANZ22810.1"/>
    <property type="molecule type" value="Genomic_DNA"/>
</dbReference>
<evidence type="ECO:0000256" key="6">
    <source>
        <dbReference type="ARBA" id="ARBA00022694"/>
    </source>
</evidence>
<dbReference type="GO" id="GO:0008176">
    <property type="term" value="F:tRNA (guanine(46)-N7)-methyltransferase activity"/>
    <property type="evidence" value="ECO:0007669"/>
    <property type="project" value="UniProtKB-UniRule"/>
</dbReference>
<evidence type="ECO:0000256" key="1">
    <source>
        <dbReference type="ARBA" id="ARBA00000142"/>
    </source>
</evidence>
<dbReference type="InterPro" id="IPR029063">
    <property type="entry name" value="SAM-dependent_MTases_sf"/>
</dbReference>